<proteinExistence type="predicted"/>
<dbReference type="EMBL" id="VTEG01000001">
    <property type="protein sequence ID" value="TYS01320.1"/>
    <property type="molecule type" value="Genomic_DNA"/>
</dbReference>
<dbReference type="Proteomes" id="UP000325182">
    <property type="component" value="Unassembled WGS sequence"/>
</dbReference>
<organism evidence="1 2">
    <name type="scientific">Rossellomorea vietnamensis</name>
    <dbReference type="NCBI Taxonomy" id="218284"/>
    <lineage>
        <taxon>Bacteria</taxon>
        <taxon>Bacillati</taxon>
        <taxon>Bacillota</taxon>
        <taxon>Bacilli</taxon>
        <taxon>Bacillales</taxon>
        <taxon>Bacillaceae</taxon>
        <taxon>Rossellomorea</taxon>
    </lineage>
</organism>
<comment type="caution">
    <text evidence="1">The sequence shown here is derived from an EMBL/GenBank/DDBJ whole genome shotgun (WGS) entry which is preliminary data.</text>
</comment>
<reference evidence="1 2" key="1">
    <citation type="submission" date="2019-08" db="EMBL/GenBank/DDBJ databases">
        <title>Bacillus genomes from the desert of Cuatro Cienegas, Coahuila.</title>
        <authorList>
            <person name="Olmedo-Alvarez G."/>
        </authorList>
    </citation>
    <scope>NUCLEOTIDE SEQUENCE [LARGE SCALE GENOMIC DNA]</scope>
    <source>
        <strain evidence="1 2">CH128b_4D</strain>
    </source>
</reference>
<protein>
    <submittedName>
        <fullName evidence="1">Uncharacterized protein</fullName>
    </submittedName>
</protein>
<evidence type="ECO:0000313" key="2">
    <source>
        <dbReference type="Proteomes" id="UP000325182"/>
    </source>
</evidence>
<dbReference type="AlphaFoldDB" id="A0A5D4MHL1"/>
<evidence type="ECO:0000313" key="1">
    <source>
        <dbReference type="EMBL" id="TYS01320.1"/>
    </source>
</evidence>
<dbReference type="RefSeq" id="WP_148952679.1">
    <property type="nucleotide sequence ID" value="NZ_VTEG01000001.1"/>
</dbReference>
<accession>A0A5D4MHL1</accession>
<sequence length="125" mass="14586">MDIITAANILNEAGKQVKIEKGKIIEVTPPYENYYYLQKTSEEWEYCLKLIEKQEVTNEEVIRSFKNENDAAKYFVLDILSALYFAKDIRPFIMKNDFDIGGPKFDERKFHEAVSILGIPSNFYS</sequence>
<gene>
    <name evidence="1" type="ORF">FZC84_01275</name>
</gene>
<name>A0A5D4MHL1_9BACI</name>